<keyword evidence="4 8" id="KW-0805">Transcription regulation</keyword>
<evidence type="ECO:0000256" key="4">
    <source>
        <dbReference type="ARBA" id="ARBA00023015"/>
    </source>
</evidence>
<accession>A0A8H7ALT6</accession>
<evidence type="ECO:0000256" key="6">
    <source>
        <dbReference type="ARBA" id="ARBA00023242"/>
    </source>
</evidence>
<dbReference type="GO" id="GO:0016592">
    <property type="term" value="C:mediator complex"/>
    <property type="evidence" value="ECO:0007669"/>
    <property type="project" value="InterPro"/>
</dbReference>
<dbReference type="AlphaFoldDB" id="A0A8H7ALT6"/>
<dbReference type="GO" id="GO:0003712">
    <property type="term" value="F:transcription coregulator activity"/>
    <property type="evidence" value="ECO:0007669"/>
    <property type="project" value="InterPro"/>
</dbReference>
<evidence type="ECO:0000256" key="5">
    <source>
        <dbReference type="ARBA" id="ARBA00023163"/>
    </source>
</evidence>
<dbReference type="Pfam" id="PF10156">
    <property type="entry name" value="Med17"/>
    <property type="match status" value="1"/>
</dbReference>
<keyword evidence="8" id="KW-0010">Activator</keyword>
<comment type="subcellular location">
    <subcellularLocation>
        <location evidence="1 8">Nucleus</location>
    </subcellularLocation>
</comment>
<evidence type="ECO:0000256" key="3">
    <source>
        <dbReference type="ARBA" id="ARBA00019610"/>
    </source>
</evidence>
<evidence type="ECO:0000256" key="8">
    <source>
        <dbReference type="RuleBase" id="RU364140"/>
    </source>
</evidence>
<evidence type="ECO:0000256" key="7">
    <source>
        <dbReference type="ARBA" id="ARBA00032014"/>
    </source>
</evidence>
<dbReference type="GO" id="GO:0006357">
    <property type="term" value="P:regulation of transcription by RNA polymerase II"/>
    <property type="evidence" value="ECO:0007669"/>
    <property type="project" value="InterPro"/>
</dbReference>
<dbReference type="OrthoDB" id="5319830at2759"/>
<comment type="caution">
    <text evidence="10">The sequence shown here is derived from an EMBL/GenBank/DDBJ whole genome shotgun (WGS) entry which is preliminary data.</text>
</comment>
<feature type="compositionally biased region" description="Low complexity" evidence="9">
    <location>
        <begin position="434"/>
        <end position="454"/>
    </location>
</feature>
<reference evidence="10" key="1">
    <citation type="submission" date="2020-02" db="EMBL/GenBank/DDBJ databases">
        <authorList>
            <person name="Palmer J.M."/>
        </authorList>
    </citation>
    <scope>NUCLEOTIDE SEQUENCE</scope>
    <source>
        <strain evidence="10">EPUS1.4</strain>
        <tissue evidence="10">Thallus</tissue>
    </source>
</reference>
<comment type="subunit">
    <text evidence="8">Component of the Mediator complex.</text>
</comment>
<evidence type="ECO:0000256" key="9">
    <source>
        <dbReference type="SAM" id="MobiDB-lite"/>
    </source>
</evidence>
<protein>
    <recommendedName>
        <fullName evidence="3 8">Mediator of RNA polymerase II transcription subunit 17</fullName>
    </recommendedName>
    <alternativeName>
        <fullName evidence="7 8">Mediator complex subunit 17</fullName>
    </alternativeName>
</protein>
<gene>
    <name evidence="8" type="primary">MED17</name>
    <name evidence="10" type="ORF">GJ744_004081</name>
</gene>
<feature type="region of interest" description="Disordered" evidence="9">
    <location>
        <begin position="429"/>
        <end position="454"/>
    </location>
</feature>
<comment type="similarity">
    <text evidence="2 8">Belongs to the Mediator complex subunit 17 family.</text>
</comment>
<sequence length="688" mass="76189">MTASLKLPLRLSVSKRKDDDSLQSRIFQINSQKGAFRNITEASLREGIRSGKQQDGQDTSMAGVEDSEAEQPENQYETIIKRREEMMQQLRRAQNDTLMSLDFISLLLSKHAPNTAKSTMSPTLQAAVPIETLDARIMKYTAPTPSEARSAELVSRAYKLQGFSDVADKILVAASRLEDEATKEQQYWEQILSIKRKGWAISKVPRDPRTLGVHFGFRDAAPFFRNRGFAALRRDADGGLRLDHGAVPSRPVAVQVSILRNGRNCGSSAISPSHMATKEAIDEQILQARNTLYEEELFFELGREARSLANQGATMSSKQIRMPVDEQTQLQIDLINSDHHSSSNIAAGSDQQLADGIAISLRILLAHAHEQNLRRRSQPPPPMTLKSRPIPEYALLRPIIAHLQHRNHVKSLTNFLQTITQPLKSAGTRCDVQSTTSPLDTLTSVSSSSSSSTTVTPNAILQTLTHPLTTTLTLHLPTASHSLNLTISTNLSPPLLGTEYSFSPQTLTYHSSSSSSPTPLTLPTLSNLDEVEILVRRVLTIDLVECIASHCTATATAVERRGKGKEEKEEEDDDEDLIAGMMGIEKRDGAGLGTSTEEERWKPLDPYEGALARGKERLYIRVWNDRLGMRYLKTGDGDGDGNGKGRGRDMTAYLWDGSEKMEVGDVRGRKRSVERRSLFDIVKEAGEE</sequence>
<name>A0A8H7ALT6_9EURO</name>
<proteinExistence type="inferred from homology"/>
<keyword evidence="11" id="KW-1185">Reference proteome</keyword>
<dbReference type="Proteomes" id="UP000606974">
    <property type="component" value="Unassembled WGS sequence"/>
</dbReference>
<evidence type="ECO:0000313" key="11">
    <source>
        <dbReference type="Proteomes" id="UP000606974"/>
    </source>
</evidence>
<keyword evidence="5 8" id="KW-0804">Transcription</keyword>
<evidence type="ECO:0000256" key="2">
    <source>
        <dbReference type="ARBA" id="ARBA00005635"/>
    </source>
</evidence>
<dbReference type="InterPro" id="IPR019313">
    <property type="entry name" value="Mediator_Med17"/>
</dbReference>
<comment type="function">
    <text evidence="8">Component of the Mediator complex, a coactivator involved in the regulated transcription of nearly all RNA polymerase II-dependent genes. Mediator functions as a bridge to convey information from gene-specific regulatory proteins to the basal RNA polymerase II transcription machinery. Mediator is recruited to promoters by direct interactions with regulatory proteins and serves as a scaffold for the assembly of a functional preinitiation complex with RNA polymerase II and the general transcription factors.</text>
</comment>
<dbReference type="Gene3D" id="6.10.250.2620">
    <property type="match status" value="1"/>
</dbReference>
<dbReference type="PANTHER" id="PTHR13114">
    <property type="entry name" value="MEDIATOR OF RNA POLYMERASE II TRANSCRIPTION SUBUNIT 17"/>
    <property type="match status" value="1"/>
</dbReference>
<organism evidence="10 11">
    <name type="scientific">Endocarpon pusillum</name>
    <dbReference type="NCBI Taxonomy" id="364733"/>
    <lineage>
        <taxon>Eukaryota</taxon>
        <taxon>Fungi</taxon>
        <taxon>Dikarya</taxon>
        <taxon>Ascomycota</taxon>
        <taxon>Pezizomycotina</taxon>
        <taxon>Eurotiomycetes</taxon>
        <taxon>Chaetothyriomycetidae</taxon>
        <taxon>Verrucariales</taxon>
        <taxon>Verrucariaceae</taxon>
        <taxon>Endocarpon</taxon>
    </lineage>
</organism>
<dbReference type="GO" id="GO:0070847">
    <property type="term" value="C:core mediator complex"/>
    <property type="evidence" value="ECO:0007669"/>
    <property type="project" value="TreeGrafter"/>
</dbReference>
<keyword evidence="6 8" id="KW-0539">Nucleus</keyword>
<feature type="region of interest" description="Disordered" evidence="9">
    <location>
        <begin position="47"/>
        <end position="74"/>
    </location>
</feature>
<dbReference type="EMBL" id="JAACFV010000019">
    <property type="protein sequence ID" value="KAF7511493.1"/>
    <property type="molecule type" value="Genomic_DNA"/>
</dbReference>
<evidence type="ECO:0000313" key="10">
    <source>
        <dbReference type="EMBL" id="KAF7511493.1"/>
    </source>
</evidence>
<evidence type="ECO:0000256" key="1">
    <source>
        <dbReference type="ARBA" id="ARBA00004123"/>
    </source>
</evidence>
<feature type="compositionally biased region" description="Polar residues" evidence="9">
    <location>
        <begin position="51"/>
        <end position="60"/>
    </location>
</feature>
<dbReference type="PANTHER" id="PTHR13114:SF7">
    <property type="entry name" value="MEDIATOR OF RNA POLYMERASE II TRANSCRIPTION SUBUNIT 17"/>
    <property type="match status" value="1"/>
</dbReference>